<evidence type="ECO:0000256" key="4">
    <source>
        <dbReference type="ARBA" id="ARBA00022801"/>
    </source>
</evidence>
<keyword evidence="4 10" id="KW-0378">Hydrolase</keyword>
<dbReference type="InterPro" id="IPR027417">
    <property type="entry name" value="P-loop_NTPase"/>
</dbReference>
<dbReference type="OrthoDB" id="9762834at2"/>
<protein>
    <recommendedName>
        <fullName evidence="10">RecBCD enzyme subunit RecC</fullName>
    </recommendedName>
    <alternativeName>
        <fullName evidence="10">Exonuclease V subunit RecC</fullName>
        <shortName evidence="10">ExoV subunit RecC</shortName>
    </alternativeName>
    <alternativeName>
        <fullName evidence="10">Helicase/nuclease RecBCD subunit RecC</fullName>
    </alternativeName>
</protein>
<dbReference type="PIRSF" id="PIRSF000980">
    <property type="entry name" value="RecC"/>
    <property type="match status" value="1"/>
</dbReference>
<keyword evidence="5 10" id="KW-0347">Helicase</keyword>
<keyword evidence="7 10" id="KW-0067">ATP-binding</keyword>
<dbReference type="Proteomes" id="UP000278962">
    <property type="component" value="Unassembled WGS sequence"/>
</dbReference>
<evidence type="ECO:0000256" key="2">
    <source>
        <dbReference type="ARBA" id="ARBA00022741"/>
    </source>
</evidence>
<keyword evidence="2 10" id="KW-0547">Nucleotide-binding</keyword>
<evidence type="ECO:0000256" key="7">
    <source>
        <dbReference type="ARBA" id="ARBA00022840"/>
    </source>
</evidence>
<comment type="subunit">
    <text evidence="10">Heterotrimer of RecB, RecC and RecD. All subunits contribute to DNA-binding.</text>
</comment>
<evidence type="ECO:0000256" key="3">
    <source>
        <dbReference type="ARBA" id="ARBA00022763"/>
    </source>
</evidence>
<evidence type="ECO:0000256" key="8">
    <source>
        <dbReference type="ARBA" id="ARBA00023125"/>
    </source>
</evidence>
<dbReference type="Gene3D" id="3.40.50.10930">
    <property type="match status" value="2"/>
</dbReference>
<evidence type="ECO:0000256" key="10">
    <source>
        <dbReference type="HAMAP-Rule" id="MF_01486"/>
    </source>
</evidence>
<comment type="miscellaneous">
    <text evidence="10">In the RecBCD complex, RecB has a slow 3'-5' helicase, an exonuclease activity and loads RecA onto ssDNA, RecD has a fast 5'-3' helicase activity, while RecC stimulates the ATPase and processivity of the RecB helicase and contributes to recognition of the Chi site.</text>
</comment>
<comment type="caution">
    <text evidence="12">The sequence shown here is derived from an EMBL/GenBank/DDBJ whole genome shotgun (WGS) entry which is preliminary data.</text>
</comment>
<evidence type="ECO:0000256" key="6">
    <source>
        <dbReference type="ARBA" id="ARBA00022839"/>
    </source>
</evidence>
<dbReference type="GO" id="GO:0003678">
    <property type="term" value="F:DNA helicase activity"/>
    <property type="evidence" value="ECO:0007669"/>
    <property type="project" value="UniProtKB-UniRule"/>
</dbReference>
<reference evidence="12 13" key="1">
    <citation type="submission" date="2018-10" db="EMBL/GenBank/DDBJ databases">
        <title>Genomic Encyclopedia of Archaeal and Bacterial Type Strains, Phase II (KMG-II): from individual species to whole genera.</title>
        <authorList>
            <person name="Goeker M."/>
        </authorList>
    </citation>
    <scope>NUCLEOTIDE SEQUENCE [LARGE SCALE GENOMIC DNA]</scope>
    <source>
        <strain evidence="12 13">DSM 14954</strain>
    </source>
</reference>
<organism evidence="12 13">
    <name type="scientific">Solirubrobacter pauli</name>
    <dbReference type="NCBI Taxonomy" id="166793"/>
    <lineage>
        <taxon>Bacteria</taxon>
        <taxon>Bacillati</taxon>
        <taxon>Actinomycetota</taxon>
        <taxon>Thermoleophilia</taxon>
        <taxon>Solirubrobacterales</taxon>
        <taxon>Solirubrobacteraceae</taxon>
        <taxon>Solirubrobacter</taxon>
    </lineage>
</organism>
<sequence length="1063" mass="117256">MLHVHRSDRADGLIEALRALLAAPPADPFAREVVAVPTRGMERWLTQQLSNALGICANVEFPFPRRLTGAAVAAASGIEAERDPWLPERLVWPLLEVVEGSLTEPWLAALADHPKARRFAAVRHLANLFDRYATHRPELLTGEHWQARLFERLRARVPVPDPAARVESACARLRVEPDVVDLPQRLSLFGLTRLPAAQLHVLRALAEHRDVHLFLLHPSPALWARIAAADRWPVLRAEAEDEIGHMPRNRLLASWGQDSRELQLVLGPDIAAHEHPVEHRTGTMLAELQAAVREDRVPEVDGPDGSVQVHSCHGRARQVEVVRDAVLHLLAEDPSLEPRDVIVMCPDIEAFAPLIQATFGAGEIAEDEDDELDTLPPEDRPPNLRVRLADRSLRQTNPVLGVVARLLELAGRRLTASEVLELAEREPVRRRFRLDDDAIARLQDWVRTSGIRWGLDAQHRAPFKLAELHAGTWRFGLDRLLLGVTMTDEQQRQFAGVLPLDDVESGAIELAGRLAEYIARLQTAVDALAIEQPVDAWAEALLTAADGLCAVPPLEGWQRSELQRLLDDVVQEAASFDGLLSLEEVRALLADRLKGRPTRANFRTGHLTICTLMPMRSVPHRVVCLLGLDDGTFPRKAPRDGDDLMLDTPHVGERDARAEDRQLLLDALLAAGDRLIITYTGNDERTNVPRPPAVPVGELLDLVGKDVVTEHPLQPFDPRNFEAASPWSFDRVTLEGARALTEPRSGARPFLPGPLPPRASGPVELDALVYFVERPVRAFLRQRLEISVGDYSQDVSDALPVQLDHLEQWAVGDRLLSAVMAGADGRAAIRAEIARGTLPPGQLGRPVVDEIWQGVNDIAGKARALIGAAGDPRSVDVKLDIAGRRLSGTVAGVRGSLLTTVTYSKVNPRHRLGAWVRLLALCAAGGEYEALTVGRAQAGAHHMASVTVARIPVLDRAFAVDQLALLLDLYDRGMREPLPLACRTSAAYAAGADARQEWESDRFPKEDREPEHELVFSGRSFDDLLAIPAHEDERWEASDTSRFGQYARRLWGGLSGVEDVNDQ</sequence>
<evidence type="ECO:0000256" key="1">
    <source>
        <dbReference type="ARBA" id="ARBA00022722"/>
    </source>
</evidence>
<dbReference type="InterPro" id="IPR011335">
    <property type="entry name" value="Restrct_endonuc-II-like"/>
</dbReference>
<dbReference type="Gene3D" id="1.10.10.990">
    <property type="match status" value="1"/>
</dbReference>
<keyword evidence="6 10" id="KW-0269">Exonuclease</keyword>
<dbReference type="GO" id="GO:0009338">
    <property type="term" value="C:exodeoxyribonuclease V complex"/>
    <property type="evidence" value="ECO:0007669"/>
    <property type="project" value="InterPro"/>
</dbReference>
<evidence type="ECO:0000313" key="12">
    <source>
        <dbReference type="EMBL" id="RKQ86919.1"/>
    </source>
</evidence>
<evidence type="ECO:0000313" key="13">
    <source>
        <dbReference type="Proteomes" id="UP000278962"/>
    </source>
</evidence>
<feature type="domain" description="RecC C-terminal" evidence="11">
    <location>
        <begin position="762"/>
        <end position="990"/>
    </location>
</feature>
<dbReference type="InterPro" id="IPR041500">
    <property type="entry name" value="RecC_C"/>
</dbReference>
<dbReference type="NCBIfam" id="TIGR01450">
    <property type="entry name" value="recC"/>
    <property type="match status" value="1"/>
</dbReference>
<dbReference type="GO" id="GO:0008854">
    <property type="term" value="F:exodeoxyribonuclease V activity"/>
    <property type="evidence" value="ECO:0007669"/>
    <property type="project" value="InterPro"/>
</dbReference>
<accession>A0A660L1W7</accession>
<evidence type="ECO:0000256" key="5">
    <source>
        <dbReference type="ARBA" id="ARBA00022806"/>
    </source>
</evidence>
<dbReference type="RefSeq" id="WP_121255069.1">
    <property type="nucleotide sequence ID" value="NZ_RBIL01000002.1"/>
</dbReference>
<proteinExistence type="inferred from homology"/>
<name>A0A660L1W7_9ACTN</name>
<dbReference type="GO" id="GO:0005524">
    <property type="term" value="F:ATP binding"/>
    <property type="evidence" value="ECO:0007669"/>
    <property type="project" value="UniProtKB-UniRule"/>
</dbReference>
<evidence type="ECO:0000259" key="11">
    <source>
        <dbReference type="Pfam" id="PF17946"/>
    </source>
</evidence>
<dbReference type="HAMAP" id="MF_01486">
    <property type="entry name" value="RecC"/>
    <property type="match status" value="1"/>
</dbReference>
<comment type="function">
    <text evidence="10">A helicase/nuclease that prepares dsDNA breaks (DSB) for recombinational DNA repair. Binds to DSBs and unwinds DNA via a highly rapid and processive ATP-dependent bidirectional helicase activity. Unwinds dsDNA until it encounters a Chi (crossover hotspot instigator) sequence from the 3' direction. Cuts ssDNA a few nucleotides 3' to the Chi site. The properties and activities of the enzyme are changed at Chi. The Chi-altered holoenzyme produces a long 3'-ssDNA overhang and facilitates RecA-binding to the ssDNA for homologous DNA recombination and repair. Holoenzyme degrades any linearized DNA that is unable to undergo homologous recombination. In the holoenzyme this subunit recognizes the wild-type Chi sequence, and when added to isolated RecB increases its ATP-dependent helicase processivity.</text>
</comment>
<comment type="similarity">
    <text evidence="10">Belongs to the RecC family.</text>
</comment>
<keyword evidence="3 10" id="KW-0227">DNA damage</keyword>
<dbReference type="SUPFAM" id="SSF52980">
    <property type="entry name" value="Restriction endonuclease-like"/>
    <property type="match status" value="1"/>
</dbReference>
<keyword evidence="9 10" id="KW-0234">DNA repair</keyword>
<dbReference type="Pfam" id="PF04257">
    <property type="entry name" value="Exonuc_V_gamma"/>
    <property type="match status" value="1"/>
</dbReference>
<dbReference type="EMBL" id="RBIL01000002">
    <property type="protein sequence ID" value="RKQ86919.1"/>
    <property type="molecule type" value="Genomic_DNA"/>
</dbReference>
<keyword evidence="13" id="KW-1185">Reference proteome</keyword>
<evidence type="ECO:0000256" key="9">
    <source>
        <dbReference type="ARBA" id="ARBA00023204"/>
    </source>
</evidence>
<dbReference type="GO" id="GO:0003677">
    <property type="term" value="F:DNA binding"/>
    <property type="evidence" value="ECO:0007669"/>
    <property type="project" value="UniProtKB-UniRule"/>
</dbReference>
<dbReference type="SUPFAM" id="SSF52540">
    <property type="entry name" value="P-loop containing nucleoside triphosphate hydrolases"/>
    <property type="match status" value="2"/>
</dbReference>
<dbReference type="PANTHER" id="PTHR30591:SF1">
    <property type="entry name" value="RECBCD ENZYME SUBUNIT RECC"/>
    <property type="match status" value="1"/>
</dbReference>
<dbReference type="GO" id="GO:0000724">
    <property type="term" value="P:double-strand break repair via homologous recombination"/>
    <property type="evidence" value="ECO:0007669"/>
    <property type="project" value="UniProtKB-UniRule"/>
</dbReference>
<gene>
    <name evidence="10" type="primary">recC</name>
    <name evidence="12" type="ORF">C8N24_4936</name>
</gene>
<dbReference type="Gene3D" id="3.40.50.300">
    <property type="entry name" value="P-loop containing nucleotide triphosphate hydrolases"/>
    <property type="match status" value="2"/>
</dbReference>
<dbReference type="AlphaFoldDB" id="A0A660L1W7"/>
<dbReference type="Pfam" id="PF17946">
    <property type="entry name" value="RecC_C"/>
    <property type="match status" value="1"/>
</dbReference>
<keyword evidence="1 10" id="KW-0540">Nuclease</keyword>
<keyword evidence="8 10" id="KW-0238">DNA-binding</keyword>
<dbReference type="InterPro" id="IPR006697">
    <property type="entry name" value="RecC"/>
</dbReference>
<dbReference type="PANTHER" id="PTHR30591">
    <property type="entry name" value="RECBCD ENZYME SUBUNIT RECC"/>
    <property type="match status" value="1"/>
</dbReference>